<reference evidence="1" key="1">
    <citation type="submission" date="2022-09" db="EMBL/GenBank/DDBJ databases">
        <title>Interaction between co-microsymbionts with complementary sets of symbiotic genes in legume-rhizobium systems.</title>
        <authorList>
            <person name="Safronova V."/>
            <person name="Sazanova A."/>
            <person name="Afonin A."/>
            <person name="Chirak E."/>
        </authorList>
    </citation>
    <scope>NUCLEOTIDE SEQUENCE</scope>
    <source>
        <strain evidence="1">A18/3m</strain>
    </source>
</reference>
<gene>
    <name evidence="1" type="ORF">N8E88_11435</name>
</gene>
<keyword evidence="2" id="KW-1185">Reference proteome</keyword>
<evidence type="ECO:0000313" key="2">
    <source>
        <dbReference type="Proteomes" id="UP001061991"/>
    </source>
</evidence>
<dbReference type="EMBL" id="CP104972">
    <property type="protein sequence ID" value="UXN58607.1"/>
    <property type="molecule type" value="Genomic_DNA"/>
</dbReference>
<keyword evidence="1" id="KW-0614">Plasmid</keyword>
<dbReference type="Proteomes" id="UP001061991">
    <property type="component" value="Plasmid p_unnamed1"/>
</dbReference>
<evidence type="ECO:0000313" key="1">
    <source>
        <dbReference type="EMBL" id="UXN58607.1"/>
    </source>
</evidence>
<protein>
    <submittedName>
        <fullName evidence="1">Response regulator transcription factor</fullName>
    </submittedName>
</protein>
<geneLocation type="plasmid" evidence="1 2">
    <name>p_unnamed1</name>
</geneLocation>
<name>A0ACD4CYK7_9HYPH</name>
<sequence length="209" mass="22443">MTVRDPIRVLMADDHPLIREGISALVSSQSDMAIVGEASNGMEATAMYKALMPDVVLLDLQMPAMGGFEAITAIKRLKPSARIIVLTTYEGDHLASRAISLGARAYLLKSAVRRELLNTIRAVFRGQKHIDAKVAENLSHHVGESPLTDREAAVLSLIAGGNSNRAVGVALAITEETVKGYVKNILAKLNAKDRTHAVALATKRGIIEL</sequence>
<proteinExistence type="predicted"/>
<accession>A0ACD4CYK7</accession>
<organism evidence="1 2">
    <name type="scientific">Phyllobacterium zundukense</name>
    <dbReference type="NCBI Taxonomy" id="1867719"/>
    <lineage>
        <taxon>Bacteria</taxon>
        <taxon>Pseudomonadati</taxon>
        <taxon>Pseudomonadota</taxon>
        <taxon>Alphaproteobacteria</taxon>
        <taxon>Hyphomicrobiales</taxon>
        <taxon>Phyllobacteriaceae</taxon>
        <taxon>Phyllobacterium</taxon>
    </lineage>
</organism>